<dbReference type="GO" id="GO:0016567">
    <property type="term" value="P:protein ubiquitination"/>
    <property type="evidence" value="ECO:0007669"/>
    <property type="project" value="UniProtKB-UniPathway"/>
</dbReference>
<evidence type="ECO:0000259" key="10">
    <source>
        <dbReference type="PROSITE" id="PS51698"/>
    </source>
</evidence>
<name>A0A445MLT5_ENSVE</name>
<dbReference type="SMART" id="SM00504">
    <property type="entry name" value="Ubox"/>
    <property type="match status" value="1"/>
</dbReference>
<dbReference type="Pfam" id="PF25368">
    <property type="entry name" value="PUB10_N"/>
    <property type="match status" value="1"/>
</dbReference>
<dbReference type="PANTHER" id="PTHR23315:SF111">
    <property type="entry name" value="U-BOX DOMAIN-CONTAINING PROTEIN 14"/>
    <property type="match status" value="1"/>
</dbReference>
<dbReference type="InterPro" id="IPR057623">
    <property type="entry name" value="PUB12-19-like_N"/>
</dbReference>
<comment type="catalytic activity">
    <reaction evidence="1">
        <text>S-ubiquitinyl-[E2 ubiquitin-conjugating enzyme]-L-cysteine + [acceptor protein]-L-lysine = [E2 ubiquitin-conjugating enzyme]-L-cysteine + N(6)-ubiquitinyl-[acceptor protein]-L-lysine.</text>
        <dbReference type="EC" id="2.3.2.27"/>
    </reaction>
</comment>
<dbReference type="InterPro" id="IPR003613">
    <property type="entry name" value="Ubox_domain"/>
</dbReference>
<evidence type="ECO:0000256" key="4">
    <source>
        <dbReference type="ARBA" id="ARBA00012483"/>
    </source>
</evidence>
<protein>
    <recommendedName>
        <fullName evidence="4">RING-type E3 ubiquitin transferase</fullName>
        <ecNumber evidence="4">2.3.2.27</ecNumber>
    </recommendedName>
</protein>
<evidence type="ECO:0000256" key="2">
    <source>
        <dbReference type="ARBA" id="ARBA00004906"/>
    </source>
</evidence>
<dbReference type="Pfam" id="PF25598">
    <property type="entry name" value="ARM_PUB"/>
    <property type="match status" value="1"/>
</dbReference>
<feature type="region of interest" description="Disordered" evidence="9">
    <location>
        <begin position="125"/>
        <end position="146"/>
    </location>
</feature>
<dbReference type="PANTHER" id="PTHR23315">
    <property type="entry name" value="U BOX DOMAIN-CONTAINING"/>
    <property type="match status" value="1"/>
</dbReference>
<gene>
    <name evidence="11" type="ORF">BHM03_00052489</name>
</gene>
<feature type="domain" description="U-box" evidence="10">
    <location>
        <begin position="378"/>
        <end position="444"/>
    </location>
</feature>
<dbReference type="InterPro" id="IPR045210">
    <property type="entry name" value="RING-Ubox_PUB"/>
</dbReference>
<accession>A0A445MLT5</accession>
<dbReference type="PROSITE" id="PS51698">
    <property type="entry name" value="U_BOX"/>
    <property type="match status" value="1"/>
</dbReference>
<evidence type="ECO:0000256" key="1">
    <source>
        <dbReference type="ARBA" id="ARBA00000900"/>
    </source>
</evidence>
<reference evidence="11" key="1">
    <citation type="journal article" date="2018" name="Data Brief">
        <title>Genome sequence data from 17 accessions of Ensete ventricosum, a staple food crop for millions in Ethiopia.</title>
        <authorList>
            <person name="Yemataw Z."/>
            <person name="Muzemil S."/>
            <person name="Ambachew D."/>
            <person name="Tripathi L."/>
            <person name="Tesfaye K."/>
            <person name="Chala A."/>
            <person name="Farbos A."/>
            <person name="O'Neill P."/>
            <person name="Moore K."/>
            <person name="Grant M."/>
            <person name="Studholme D.J."/>
        </authorList>
    </citation>
    <scope>NUCLEOTIDE SEQUENCE [LARGE SCALE GENOMIC DNA]</scope>
    <source>
        <tissue evidence="11">Leaf</tissue>
    </source>
</reference>
<keyword evidence="5" id="KW-0808">Transferase</keyword>
<dbReference type="InterPro" id="IPR003676">
    <property type="entry name" value="SAUR_fam"/>
</dbReference>
<evidence type="ECO:0000256" key="3">
    <source>
        <dbReference type="ARBA" id="ARBA00006974"/>
    </source>
</evidence>
<evidence type="ECO:0000256" key="7">
    <source>
        <dbReference type="ARBA" id="ARBA00022786"/>
    </source>
</evidence>
<comment type="pathway">
    <text evidence="2">Protein modification; protein ubiquitination.</text>
</comment>
<dbReference type="Proteomes" id="UP000290560">
    <property type="component" value="Unassembled WGS sequence"/>
</dbReference>
<dbReference type="SMART" id="SM00185">
    <property type="entry name" value="ARM"/>
    <property type="match status" value="5"/>
</dbReference>
<proteinExistence type="inferred from homology"/>
<dbReference type="InterPro" id="IPR058678">
    <property type="entry name" value="ARM_PUB"/>
</dbReference>
<dbReference type="SUPFAM" id="SSF57850">
    <property type="entry name" value="RING/U-box"/>
    <property type="match status" value="1"/>
</dbReference>
<dbReference type="Gene3D" id="1.25.10.10">
    <property type="entry name" value="Leucine-rich Repeat Variant"/>
    <property type="match status" value="1"/>
</dbReference>
<evidence type="ECO:0000313" key="11">
    <source>
        <dbReference type="EMBL" id="RZR75240.1"/>
    </source>
</evidence>
<feature type="repeat" description="ARM" evidence="8">
    <location>
        <begin position="508"/>
        <end position="550"/>
    </location>
</feature>
<comment type="similarity">
    <text evidence="3">Belongs to the ARG7 family.</text>
</comment>
<dbReference type="FunFam" id="1.25.10.10:FF:000082">
    <property type="entry name" value="RING-type E3 ubiquitin transferase"/>
    <property type="match status" value="1"/>
</dbReference>
<keyword evidence="6" id="KW-0677">Repeat</keyword>
<evidence type="ECO:0000256" key="9">
    <source>
        <dbReference type="SAM" id="MobiDB-lite"/>
    </source>
</evidence>
<dbReference type="EMBL" id="KV876641">
    <property type="protein sequence ID" value="RZR75240.1"/>
    <property type="molecule type" value="Genomic_DNA"/>
</dbReference>
<feature type="repeat" description="ARM" evidence="8">
    <location>
        <begin position="549"/>
        <end position="591"/>
    </location>
</feature>
<dbReference type="UniPathway" id="UPA00143"/>
<evidence type="ECO:0000256" key="5">
    <source>
        <dbReference type="ARBA" id="ARBA00022679"/>
    </source>
</evidence>
<evidence type="ECO:0000256" key="8">
    <source>
        <dbReference type="PROSITE-ProRule" id="PRU00259"/>
    </source>
</evidence>
<dbReference type="InterPro" id="IPR013083">
    <property type="entry name" value="Znf_RING/FYVE/PHD"/>
</dbReference>
<dbReference type="Gene3D" id="3.30.40.10">
    <property type="entry name" value="Zinc/RING finger domain, C3HC4 (zinc finger)"/>
    <property type="match status" value="1"/>
</dbReference>
<dbReference type="EC" id="2.3.2.27" evidence="4"/>
<dbReference type="PROSITE" id="PS50176">
    <property type="entry name" value="ARM_REPEAT"/>
    <property type="match status" value="2"/>
</dbReference>
<dbReference type="Pfam" id="PF02519">
    <property type="entry name" value="Auxin_inducible"/>
    <property type="match status" value="1"/>
</dbReference>
<keyword evidence="7" id="KW-0833">Ubl conjugation pathway</keyword>
<dbReference type="CDD" id="cd16664">
    <property type="entry name" value="RING-Ubox_PUB"/>
    <property type="match status" value="1"/>
</dbReference>
<dbReference type="Pfam" id="PF04564">
    <property type="entry name" value="U-box"/>
    <property type="match status" value="1"/>
</dbReference>
<dbReference type="InterPro" id="IPR000225">
    <property type="entry name" value="Armadillo"/>
</dbReference>
<dbReference type="InterPro" id="IPR011989">
    <property type="entry name" value="ARM-like"/>
</dbReference>
<evidence type="ECO:0000256" key="6">
    <source>
        <dbReference type="ARBA" id="ARBA00022737"/>
    </source>
</evidence>
<dbReference type="SUPFAM" id="SSF48371">
    <property type="entry name" value="ARM repeat"/>
    <property type="match status" value="1"/>
</dbReference>
<organism evidence="11">
    <name type="scientific">Ensete ventricosum</name>
    <name type="common">Abyssinian banana</name>
    <name type="synonym">Musa ensete</name>
    <dbReference type="NCBI Taxonomy" id="4639"/>
    <lineage>
        <taxon>Eukaryota</taxon>
        <taxon>Viridiplantae</taxon>
        <taxon>Streptophyta</taxon>
        <taxon>Embryophyta</taxon>
        <taxon>Tracheophyta</taxon>
        <taxon>Spermatophyta</taxon>
        <taxon>Magnoliopsida</taxon>
        <taxon>Liliopsida</taxon>
        <taxon>Zingiberales</taxon>
        <taxon>Musaceae</taxon>
        <taxon>Ensete</taxon>
    </lineage>
</organism>
<dbReference type="GO" id="GO:0061630">
    <property type="term" value="F:ubiquitin protein ligase activity"/>
    <property type="evidence" value="ECO:0007669"/>
    <property type="project" value="UniProtKB-EC"/>
</dbReference>
<dbReference type="AlphaFoldDB" id="A0A445MLT5"/>
<dbReference type="GO" id="GO:0009733">
    <property type="term" value="P:response to auxin"/>
    <property type="evidence" value="ECO:0007669"/>
    <property type="project" value="InterPro"/>
</dbReference>
<dbReference type="InterPro" id="IPR016024">
    <property type="entry name" value="ARM-type_fold"/>
</dbReference>
<sequence length="755" mass="81979">MRSSNGVLKRAAKVLQRSLSCSRSDHLGSSLPGRSLEVQEEVKEGQFAVVAVWDEQRRRFLVSLRCLSHPVFLRLLELAEEEFGFRHEGAIAIPCRPSELERIIRELPRFPRFYSALTPSRDPLLLSNMGPTADQEEEKETEMGGGAGGAVAEALLQVVAEVSTLPESRGPLRQMCCDLARRVKLLAPLFDELRDDAGSLGPAELRGLESLCAALVGAKETLRSVNDGSRLYQVTAIASKLQLPCPLLLVNCDYVEFVVILWYSIELVHAQLHRAKESMDLGDLQLSRDLNRALNEDHCDPTILKSISEKLQLKNKNDIVKESVALHEMVISSVGEPDVSVEEMSSLLKKLRDCALLEDPTSASIERKTSFAKHRSPVIPDDFRCPLSLELMKDPVIVSTGQNWLDNGHKTCPKTQQNLSHTAVTPNFVLKSLIAQWCDANGIELPKKQGGHQDRNPGNNFDINHDGINKLLQKLANGNQEARRAAAGELRLLAKRNADNRISIAEAGAIPLLKQLLSSPDPRTQEHAVTALLNLSINNDNKGIIVKEKAIPMIVKVLESESMEARENAAATLFSLSAVDQNKVLIGEAGAIPALISLLCQGSPRGKKDAAIAIFNLCLYPGNKVVALRAGIVVHLMTMLVDPGASLVDEALAILAILASIQEGKVAIALSDPTPVLLKLIKTGSAQVRENAVALLFSLCSGVEENLKAAKEGGAEEVLKELAETGTERAKRKAGSLLGFICQAAEASVSDSTKT</sequence>